<feature type="compositionally biased region" description="Basic and acidic residues" evidence="8">
    <location>
        <begin position="62"/>
        <end position="73"/>
    </location>
</feature>
<dbReference type="InParanoid" id="A0A0G4EGQ9"/>
<evidence type="ECO:0000256" key="3">
    <source>
        <dbReference type="ARBA" id="ARBA00022741"/>
    </source>
</evidence>
<keyword evidence="6" id="KW-0067">ATP-binding</keyword>
<name>A0A0G4EGQ9_VITBC</name>
<feature type="region of interest" description="Disordered" evidence="8">
    <location>
        <begin position="86"/>
        <end position="205"/>
    </location>
</feature>
<feature type="compositionally biased region" description="Polar residues" evidence="8">
    <location>
        <begin position="578"/>
        <end position="590"/>
    </location>
</feature>
<dbReference type="InterPro" id="IPR014001">
    <property type="entry name" value="Helicase_ATP-bd"/>
</dbReference>
<dbReference type="InterPro" id="IPR007502">
    <property type="entry name" value="Helicase-assoc_dom"/>
</dbReference>
<dbReference type="PANTHER" id="PTHR18934">
    <property type="entry name" value="ATP-DEPENDENT RNA HELICASE"/>
    <property type="match status" value="1"/>
</dbReference>
<feature type="compositionally biased region" description="Basic and acidic residues" evidence="8">
    <location>
        <begin position="109"/>
        <end position="119"/>
    </location>
</feature>
<feature type="region of interest" description="Disordered" evidence="8">
    <location>
        <begin position="578"/>
        <end position="611"/>
    </location>
</feature>
<dbReference type="InterPro" id="IPR056371">
    <property type="entry name" value="DHX37-like_C"/>
</dbReference>
<protein>
    <recommendedName>
        <fullName evidence="2">RNA helicase</fullName>
        <ecNumber evidence="2">3.6.4.13</ecNumber>
    </recommendedName>
</protein>
<dbReference type="SMART" id="SM00847">
    <property type="entry name" value="HA2"/>
    <property type="match status" value="1"/>
</dbReference>
<dbReference type="InterPro" id="IPR027417">
    <property type="entry name" value="P-loop_NTPase"/>
</dbReference>
<dbReference type="FunCoup" id="A0A0G4EGQ9">
    <property type="interactions" value="19"/>
</dbReference>
<dbReference type="PROSITE" id="PS51192">
    <property type="entry name" value="HELICASE_ATP_BIND_1"/>
    <property type="match status" value="1"/>
</dbReference>
<dbReference type="Proteomes" id="UP000041254">
    <property type="component" value="Unassembled WGS sequence"/>
</dbReference>
<feature type="compositionally biased region" description="Acidic residues" evidence="8">
    <location>
        <begin position="522"/>
        <end position="534"/>
    </location>
</feature>
<dbReference type="GO" id="GO:0005730">
    <property type="term" value="C:nucleolus"/>
    <property type="evidence" value="ECO:0007669"/>
    <property type="project" value="TreeGrafter"/>
</dbReference>
<feature type="region of interest" description="Disordered" evidence="8">
    <location>
        <begin position="485"/>
        <end position="564"/>
    </location>
</feature>
<dbReference type="Gene3D" id="3.40.50.300">
    <property type="entry name" value="P-loop containing nucleotide triphosphate hydrolases"/>
    <property type="match status" value="3"/>
</dbReference>
<proteinExistence type="inferred from homology"/>
<reference evidence="11 12" key="1">
    <citation type="submission" date="2014-11" db="EMBL/GenBank/DDBJ databases">
        <authorList>
            <person name="Zhu J."/>
            <person name="Qi W."/>
            <person name="Song R."/>
        </authorList>
    </citation>
    <scope>NUCLEOTIDE SEQUENCE [LARGE SCALE GENOMIC DNA]</scope>
</reference>
<evidence type="ECO:0000256" key="4">
    <source>
        <dbReference type="ARBA" id="ARBA00022801"/>
    </source>
</evidence>
<evidence type="ECO:0000259" key="10">
    <source>
        <dbReference type="PROSITE" id="PS51194"/>
    </source>
</evidence>
<dbReference type="SMART" id="SM00487">
    <property type="entry name" value="DEXDc"/>
    <property type="match status" value="1"/>
</dbReference>
<dbReference type="Pfam" id="PF00270">
    <property type="entry name" value="DEAD"/>
    <property type="match status" value="1"/>
</dbReference>
<feature type="region of interest" description="Disordered" evidence="8">
    <location>
        <begin position="1"/>
        <end position="73"/>
    </location>
</feature>
<evidence type="ECO:0000313" key="12">
    <source>
        <dbReference type="Proteomes" id="UP000041254"/>
    </source>
</evidence>
<keyword evidence="5" id="KW-0347">Helicase</keyword>
<dbReference type="PROSITE" id="PS00690">
    <property type="entry name" value="DEAH_ATP_HELICASE"/>
    <property type="match status" value="1"/>
</dbReference>
<feature type="domain" description="Helicase C-terminal" evidence="10">
    <location>
        <begin position="571"/>
        <end position="747"/>
    </location>
</feature>
<keyword evidence="12" id="KW-1185">Reference proteome</keyword>
<comment type="similarity">
    <text evidence="1">Belongs to the DEAD box helicase family. DEAH subfamily.</text>
</comment>
<evidence type="ECO:0000256" key="1">
    <source>
        <dbReference type="ARBA" id="ARBA00008792"/>
    </source>
</evidence>
<dbReference type="InterPro" id="IPR011709">
    <property type="entry name" value="DEAD-box_helicase_OB_fold"/>
</dbReference>
<dbReference type="InterPro" id="IPR011545">
    <property type="entry name" value="DEAD/DEAH_box_helicase_dom"/>
</dbReference>
<dbReference type="InterPro" id="IPR001650">
    <property type="entry name" value="Helicase_C-like"/>
</dbReference>
<evidence type="ECO:0000259" key="9">
    <source>
        <dbReference type="PROSITE" id="PS51192"/>
    </source>
</evidence>
<dbReference type="GO" id="GO:0003723">
    <property type="term" value="F:RNA binding"/>
    <property type="evidence" value="ECO:0007669"/>
    <property type="project" value="TreeGrafter"/>
</dbReference>
<dbReference type="VEuPathDB" id="CryptoDB:Vbra_7358"/>
<dbReference type="GO" id="GO:0005524">
    <property type="term" value="F:ATP binding"/>
    <property type="evidence" value="ECO:0007669"/>
    <property type="project" value="UniProtKB-KW"/>
</dbReference>
<comment type="catalytic activity">
    <reaction evidence="7">
        <text>ATP + H2O = ADP + phosphate + H(+)</text>
        <dbReference type="Rhea" id="RHEA:13065"/>
        <dbReference type="ChEBI" id="CHEBI:15377"/>
        <dbReference type="ChEBI" id="CHEBI:15378"/>
        <dbReference type="ChEBI" id="CHEBI:30616"/>
        <dbReference type="ChEBI" id="CHEBI:43474"/>
        <dbReference type="ChEBI" id="CHEBI:456216"/>
        <dbReference type="EC" id="3.6.4.13"/>
    </reaction>
</comment>
<dbReference type="GO" id="GO:0003724">
    <property type="term" value="F:RNA helicase activity"/>
    <property type="evidence" value="ECO:0007669"/>
    <property type="project" value="UniProtKB-EC"/>
</dbReference>
<dbReference type="AlphaFoldDB" id="A0A0G4EGQ9"/>
<dbReference type="Pfam" id="PF21010">
    <property type="entry name" value="HA2_C"/>
    <property type="match status" value="1"/>
</dbReference>
<dbReference type="Pfam" id="PF07717">
    <property type="entry name" value="OB_NTP_bind"/>
    <property type="match status" value="1"/>
</dbReference>
<dbReference type="InterPro" id="IPR002464">
    <property type="entry name" value="DNA/RNA_helicase_DEAH_CS"/>
</dbReference>
<evidence type="ECO:0000313" key="11">
    <source>
        <dbReference type="EMBL" id="CEL94685.1"/>
    </source>
</evidence>
<sequence>MSGSISLSMDMDVTDDTNQLILPSSREARRQIHRNKHPNDTTQDDEPKPEEKKMSKRKRRKIEQLKRKHEAAEKREAVFEELRKYALKPEHLSLLQPTASTPSTKRRKVELAKRQHEAGLDISRSIADEVDKKRKRKEKRIQQRMAEDALSPSPAPPTSRPKKPQHNATDQQPDDNSHREHQMPAIESEPPPAPLPSPQQQQPSRNVWWEGASRHVLVHRPPHIDEQRLRLPACMMEREIVEAVREHDVVIVSGDTGCGKSTQVPQFLYEAGLCGPGGADGEIDVGGYMIGITQPRRVAAISICRRVGEEMNMRQAVGYQVRYDRSHCGSSCRLKFMTDGILLKEIQNDLLCKRYSAIVLDEAHERSVNCDILIGLLSRTLRLRREMADKPDATLPPLKLVIMSATLRLCDFTENKRLFPTPPPVISIDAKTHPVTVHFNRVTHSDYVKSAVKKVREIHRKLPSGSVLVFATGQREAHRIAHMLRSTSWPSRRPDHDQQHQPATTDQEEDRDAEDTFRLEGEESEEPSDEDSDTTSDHGQDDIDAHADSSQPPQPSQQPDTIPLDTYRLSDEEHQLKTVKTMQDGPQTTDFDQKDTTSRRARQTGGAQWLGCDGDGRMEVIPLYASMSAKHQIRAFRDPPADKRVVVVATNVAETSVTLPNIRYVVDCGKEKRRRYLQSTGVSFFSVQWVSKASADQRAGRAGRVGPGHCYRLYSSAVYENHFTQYPPVNILAAPVDSVLLFMASLGIPHLSSFPFPTPPRPSATNAAKERLLMLSAITHDTTTTAGNCRSNKEKDGGVRCTRMGERMASLPIAPRYAKMMLTAVQRSQSLSVPVIDHACMLVAALSVGNVFDQTAFERHHHTGPDNGGKRKRESAHPGQEQDDDLDMMDVGIEESEEKPPPLPSKPADGGVSASVPHWRTLPSDIDALIWVTGAYAHAHDKESICASHMVNERAMSEVYSLAQQLARIVKDKCKDVDLSLPIAPLPPNKEQSLCLHDCVLEGLIDHIALRVDSVASVGKKSYYRCAELSRLSDDGSGGGSGGGGGGDDVAVSQRAYIHVNSNLYHTRPRPSLIAYNQIISSNDKHFIRECLAIDPLALARIDSPVIDKTNILKMPKPKYLPSSDRIVCFVSPVYTPLDHRLVESMETDMATTHTQSDLRYQVFASALLEGLVVMSMRKWTPLLASSSKGLGGKERASPHQQLVRALQTANVSSRSALVSMWSSAPHFLMSEYVACVRPGERGKVEREWPPVKSKRAGRKAK</sequence>
<evidence type="ECO:0000256" key="2">
    <source>
        <dbReference type="ARBA" id="ARBA00012552"/>
    </source>
</evidence>
<gene>
    <name evidence="11" type="ORF">Vbra_7358</name>
</gene>
<accession>A0A0G4EGQ9</accession>
<keyword evidence="3" id="KW-0547">Nucleotide-binding</keyword>
<evidence type="ECO:0000256" key="7">
    <source>
        <dbReference type="ARBA" id="ARBA00047984"/>
    </source>
</evidence>
<dbReference type="Pfam" id="PF23362">
    <property type="entry name" value="DHX37_C"/>
    <property type="match status" value="1"/>
</dbReference>
<dbReference type="OrthoDB" id="10253254at2759"/>
<feature type="region of interest" description="Disordered" evidence="8">
    <location>
        <begin position="859"/>
        <end position="886"/>
    </location>
</feature>
<dbReference type="OMA" id="NIWPPLD"/>
<dbReference type="SMART" id="SM00490">
    <property type="entry name" value="HELICc"/>
    <property type="match status" value="1"/>
</dbReference>
<dbReference type="STRING" id="1169540.A0A0G4EGQ9"/>
<dbReference type="PROSITE" id="PS51194">
    <property type="entry name" value="HELICASE_CTER"/>
    <property type="match status" value="1"/>
</dbReference>
<dbReference type="CDD" id="cd18791">
    <property type="entry name" value="SF2_C_RHA"/>
    <property type="match status" value="1"/>
</dbReference>
<keyword evidence="4" id="KW-0378">Hydrolase</keyword>
<feature type="compositionally biased region" description="Basic and acidic residues" evidence="8">
    <location>
        <begin position="535"/>
        <end position="547"/>
    </location>
</feature>
<dbReference type="PANTHER" id="PTHR18934:SF99">
    <property type="entry name" value="ATP-DEPENDENT RNA HELICASE DHX37-RELATED"/>
    <property type="match status" value="1"/>
</dbReference>
<organism evidence="11 12">
    <name type="scientific">Vitrella brassicaformis (strain CCMP3155)</name>
    <dbReference type="NCBI Taxonomy" id="1169540"/>
    <lineage>
        <taxon>Eukaryota</taxon>
        <taxon>Sar</taxon>
        <taxon>Alveolata</taxon>
        <taxon>Colpodellida</taxon>
        <taxon>Vitrellaceae</taxon>
        <taxon>Vitrella</taxon>
    </lineage>
</organism>
<evidence type="ECO:0000256" key="8">
    <source>
        <dbReference type="SAM" id="MobiDB-lite"/>
    </source>
</evidence>
<evidence type="ECO:0000256" key="6">
    <source>
        <dbReference type="ARBA" id="ARBA00022840"/>
    </source>
</evidence>
<dbReference type="SUPFAM" id="SSF52540">
    <property type="entry name" value="P-loop containing nucleoside triphosphate hydrolases"/>
    <property type="match status" value="1"/>
</dbReference>
<dbReference type="FunFam" id="3.40.50.300:FF:000637">
    <property type="entry name" value="ATP-dependent RNA helicase DHX37/DHR1"/>
    <property type="match status" value="1"/>
</dbReference>
<dbReference type="GO" id="GO:0000462">
    <property type="term" value="P:maturation of SSU-rRNA from tricistronic rRNA transcript (SSU-rRNA, 5.8S rRNA, LSU-rRNA)"/>
    <property type="evidence" value="ECO:0007669"/>
    <property type="project" value="TreeGrafter"/>
</dbReference>
<feature type="domain" description="Helicase ATP-binding" evidence="9">
    <location>
        <begin position="241"/>
        <end position="425"/>
    </location>
</feature>
<dbReference type="PhylomeDB" id="A0A0G4EGQ9"/>
<evidence type="ECO:0000256" key="5">
    <source>
        <dbReference type="ARBA" id="ARBA00022806"/>
    </source>
</evidence>
<dbReference type="Pfam" id="PF00271">
    <property type="entry name" value="Helicase_C"/>
    <property type="match status" value="1"/>
</dbReference>
<dbReference type="EMBL" id="CDMY01000225">
    <property type="protein sequence ID" value="CEL94685.1"/>
    <property type="molecule type" value="Genomic_DNA"/>
</dbReference>
<dbReference type="GO" id="GO:0016787">
    <property type="term" value="F:hydrolase activity"/>
    <property type="evidence" value="ECO:0007669"/>
    <property type="project" value="UniProtKB-KW"/>
</dbReference>
<dbReference type="EC" id="3.6.4.13" evidence="2"/>
<dbReference type="Gene3D" id="1.20.120.1080">
    <property type="match status" value="1"/>
</dbReference>